<dbReference type="Proteomes" id="UP000077339">
    <property type="component" value="Unassembled WGS sequence"/>
</dbReference>
<organism evidence="4 5">
    <name type="scientific">Kosmotoga arenicorallina S304</name>
    <dbReference type="NCBI Taxonomy" id="1453497"/>
    <lineage>
        <taxon>Bacteria</taxon>
        <taxon>Thermotogati</taxon>
        <taxon>Thermotogota</taxon>
        <taxon>Thermotogae</taxon>
        <taxon>Kosmotogales</taxon>
        <taxon>Kosmotogaceae</taxon>
        <taxon>Kosmotoga</taxon>
    </lineage>
</organism>
<dbReference type="PATRIC" id="fig|1453497.3.peg.1348"/>
<dbReference type="AlphaFoldDB" id="A0A176K1W0"/>
<feature type="domain" description="Bacterial sugar transferase" evidence="3">
    <location>
        <begin position="121"/>
        <end position="293"/>
    </location>
</feature>
<keyword evidence="2" id="KW-0812">Transmembrane</keyword>
<evidence type="ECO:0000256" key="2">
    <source>
        <dbReference type="SAM" id="Phobius"/>
    </source>
</evidence>
<feature type="transmembrane region" description="Helical" evidence="2">
    <location>
        <begin position="123"/>
        <end position="149"/>
    </location>
</feature>
<evidence type="ECO:0000313" key="5">
    <source>
        <dbReference type="Proteomes" id="UP000077339"/>
    </source>
</evidence>
<dbReference type="PANTHER" id="PTHR30576:SF0">
    <property type="entry name" value="UNDECAPRENYL-PHOSPHATE N-ACETYLGALACTOSAMINYL 1-PHOSPHATE TRANSFERASE-RELATED"/>
    <property type="match status" value="1"/>
</dbReference>
<evidence type="ECO:0000313" key="4">
    <source>
        <dbReference type="EMBL" id="OAA31190.1"/>
    </source>
</evidence>
<reference evidence="4 5" key="1">
    <citation type="submission" date="2014-02" db="EMBL/GenBank/DDBJ databases">
        <title>Kosmotoga genome sequencing.</title>
        <authorList>
            <person name="Pollo S.M."/>
            <person name="Charchuk R."/>
            <person name="Nesbo C.L."/>
        </authorList>
    </citation>
    <scope>NUCLEOTIDE SEQUENCE [LARGE SCALE GENOMIC DNA]</scope>
    <source>
        <strain evidence="4 5">S304</strain>
    </source>
</reference>
<dbReference type="STRING" id="1453497.AT15_06755"/>
<gene>
    <name evidence="4" type="ORF">AT15_06755</name>
</gene>
<protein>
    <recommendedName>
        <fullName evidence="3">Bacterial sugar transferase domain-containing protein</fullName>
    </recommendedName>
</protein>
<comment type="caution">
    <text evidence="4">The sequence shown here is derived from an EMBL/GenBank/DDBJ whole genome shotgun (WGS) entry which is preliminary data.</text>
</comment>
<feature type="transmembrane region" description="Helical" evidence="2">
    <location>
        <begin position="51"/>
        <end position="69"/>
    </location>
</feature>
<proteinExistence type="inferred from homology"/>
<feature type="transmembrane region" description="Helical" evidence="2">
    <location>
        <begin position="12"/>
        <end position="39"/>
    </location>
</feature>
<evidence type="ECO:0000259" key="3">
    <source>
        <dbReference type="Pfam" id="PF02397"/>
    </source>
</evidence>
<dbReference type="EMBL" id="JFHK01000004">
    <property type="protein sequence ID" value="OAA31190.1"/>
    <property type="molecule type" value="Genomic_DNA"/>
</dbReference>
<sequence>MFMLIIDWLLSLVLIPIGWSNFFLGGIMSSLIAIIMRGYEYNVLTDRSKHIVSIIGSIFLAILICFLPFNALVAFPAFAATAVRFFFSHLIARYVPRRKEFIEPSSFLCDEIQFRKYDRVKRFLDICFGLILFIAALPIMALLCLIMLLTSGKPIIITQKRIGLSGESFDMYKFRTYTNGENNKRVTPIGKILRPLRLDELPQIYNVLKGEMSIVGPRPELEEFHIMAKENIPNYTCRLKVKPGITGWAQINYKYTTTLEEYKIKTAYDLFYVKNRSLILDLKCILKTPFTLLEEFFEAVKKHTKL</sequence>
<keyword evidence="5" id="KW-1185">Reference proteome</keyword>
<dbReference type="Pfam" id="PF02397">
    <property type="entry name" value="Bac_transf"/>
    <property type="match status" value="1"/>
</dbReference>
<comment type="similarity">
    <text evidence="1">Belongs to the bacterial sugar transferase family.</text>
</comment>
<accession>A0A176K1W0</accession>
<keyword evidence="2" id="KW-0472">Membrane</keyword>
<dbReference type="PANTHER" id="PTHR30576">
    <property type="entry name" value="COLANIC BIOSYNTHESIS UDP-GLUCOSE LIPID CARRIER TRANSFERASE"/>
    <property type="match status" value="1"/>
</dbReference>
<evidence type="ECO:0000256" key="1">
    <source>
        <dbReference type="ARBA" id="ARBA00006464"/>
    </source>
</evidence>
<dbReference type="GO" id="GO:0016780">
    <property type="term" value="F:phosphotransferase activity, for other substituted phosphate groups"/>
    <property type="evidence" value="ECO:0007669"/>
    <property type="project" value="TreeGrafter"/>
</dbReference>
<dbReference type="InterPro" id="IPR003362">
    <property type="entry name" value="Bact_transf"/>
</dbReference>
<keyword evidence="2" id="KW-1133">Transmembrane helix</keyword>
<name>A0A176K1W0_9BACT</name>
<dbReference type="OrthoDB" id="9808602at2"/>